<keyword evidence="4 6" id="KW-1133">Transmembrane helix</keyword>
<dbReference type="PANTHER" id="PTHR32322:SF18">
    <property type="entry name" value="S-ADENOSYLMETHIONINE_S-ADENOSYLHOMOCYSTEINE TRANSPORTER"/>
    <property type="match status" value="1"/>
</dbReference>
<dbReference type="STRING" id="1817863.A2Y62_07165"/>
<feature type="transmembrane region" description="Helical" evidence="6">
    <location>
        <begin position="117"/>
        <end position="139"/>
    </location>
</feature>
<evidence type="ECO:0000256" key="1">
    <source>
        <dbReference type="ARBA" id="ARBA00004651"/>
    </source>
</evidence>
<keyword evidence="3 6" id="KW-0812">Transmembrane</keyword>
<evidence type="ECO:0000313" key="8">
    <source>
        <dbReference type="EMBL" id="OGF67179.1"/>
    </source>
</evidence>
<feature type="transmembrane region" description="Helical" evidence="6">
    <location>
        <begin position="93"/>
        <end position="111"/>
    </location>
</feature>
<feature type="domain" description="EamA" evidence="7">
    <location>
        <begin position="32"/>
        <end position="165"/>
    </location>
</feature>
<feature type="transmembrane region" description="Helical" evidence="6">
    <location>
        <begin position="29"/>
        <end position="50"/>
    </location>
</feature>
<dbReference type="GO" id="GO:0005886">
    <property type="term" value="C:plasma membrane"/>
    <property type="evidence" value="ECO:0007669"/>
    <property type="project" value="UniProtKB-SubCell"/>
</dbReference>
<reference evidence="8 9" key="1">
    <citation type="journal article" date="2016" name="Nat. Commun.">
        <title>Thousands of microbial genomes shed light on interconnected biogeochemical processes in an aquifer system.</title>
        <authorList>
            <person name="Anantharaman K."/>
            <person name="Brown C.T."/>
            <person name="Hug L.A."/>
            <person name="Sharon I."/>
            <person name="Castelle C.J."/>
            <person name="Probst A.J."/>
            <person name="Thomas B.C."/>
            <person name="Singh A."/>
            <person name="Wilkins M.J."/>
            <person name="Karaoz U."/>
            <person name="Brodie E.L."/>
            <person name="Williams K.H."/>
            <person name="Hubbard S.S."/>
            <person name="Banfield J.F."/>
        </authorList>
    </citation>
    <scope>NUCLEOTIDE SEQUENCE [LARGE SCALE GENOMIC DNA]</scope>
</reference>
<feature type="domain" description="EamA" evidence="7">
    <location>
        <begin position="181"/>
        <end position="313"/>
    </location>
</feature>
<dbReference type="InterPro" id="IPR037185">
    <property type="entry name" value="EmrE-like"/>
</dbReference>
<comment type="caution">
    <text evidence="8">The sequence shown here is derived from an EMBL/GenBank/DDBJ whole genome shotgun (WGS) entry which is preliminary data.</text>
</comment>
<keyword evidence="2" id="KW-1003">Cell membrane</keyword>
<feature type="transmembrane region" description="Helical" evidence="6">
    <location>
        <begin position="146"/>
        <end position="169"/>
    </location>
</feature>
<evidence type="ECO:0000256" key="4">
    <source>
        <dbReference type="ARBA" id="ARBA00022989"/>
    </source>
</evidence>
<dbReference type="InterPro" id="IPR050638">
    <property type="entry name" value="AA-Vitamin_Transporters"/>
</dbReference>
<evidence type="ECO:0000313" key="9">
    <source>
        <dbReference type="Proteomes" id="UP000178943"/>
    </source>
</evidence>
<comment type="subcellular location">
    <subcellularLocation>
        <location evidence="1">Cell membrane</location>
        <topology evidence="1">Multi-pass membrane protein</topology>
    </subcellularLocation>
</comment>
<dbReference type="InterPro" id="IPR000620">
    <property type="entry name" value="EamA_dom"/>
</dbReference>
<gene>
    <name evidence="8" type="ORF">A2Y62_07165</name>
</gene>
<feature type="transmembrane region" description="Helical" evidence="6">
    <location>
        <begin position="242"/>
        <end position="261"/>
    </location>
</feature>
<feature type="transmembrane region" description="Helical" evidence="6">
    <location>
        <begin position="181"/>
        <end position="198"/>
    </location>
</feature>
<proteinExistence type="predicted"/>
<dbReference type="SUPFAM" id="SSF103481">
    <property type="entry name" value="Multidrug resistance efflux transporter EmrE"/>
    <property type="match status" value="2"/>
</dbReference>
<evidence type="ECO:0000256" key="2">
    <source>
        <dbReference type="ARBA" id="ARBA00022475"/>
    </source>
</evidence>
<name>A0A1F5VUT5_9BACT</name>
<organism evidence="8 9">
    <name type="scientific">Candidatus Fischerbacteria bacterium RBG_13_37_8</name>
    <dbReference type="NCBI Taxonomy" id="1817863"/>
    <lineage>
        <taxon>Bacteria</taxon>
        <taxon>Candidatus Fischeribacteriota</taxon>
    </lineage>
</organism>
<feature type="transmembrane region" description="Helical" evidence="6">
    <location>
        <begin position="273"/>
        <end position="291"/>
    </location>
</feature>
<dbReference type="EMBL" id="MFGW01000068">
    <property type="protein sequence ID" value="OGF67179.1"/>
    <property type="molecule type" value="Genomic_DNA"/>
</dbReference>
<feature type="transmembrane region" description="Helical" evidence="6">
    <location>
        <begin position="62"/>
        <end position="81"/>
    </location>
</feature>
<accession>A0A1F5VUT5</accession>
<evidence type="ECO:0000259" key="7">
    <source>
        <dbReference type="Pfam" id="PF00892"/>
    </source>
</evidence>
<keyword evidence="5 6" id="KW-0472">Membrane</keyword>
<evidence type="ECO:0000256" key="5">
    <source>
        <dbReference type="ARBA" id="ARBA00023136"/>
    </source>
</evidence>
<protein>
    <recommendedName>
        <fullName evidence="7">EamA domain-containing protein</fullName>
    </recommendedName>
</protein>
<dbReference type="PANTHER" id="PTHR32322">
    <property type="entry name" value="INNER MEMBRANE TRANSPORTER"/>
    <property type="match status" value="1"/>
</dbReference>
<dbReference type="AlphaFoldDB" id="A0A1F5VUT5"/>
<sequence length="317" mass="35076">MGKILTNTMMTKNTFVREPSCDARRERRITFWAVVVYICISIIWGINFPLMKIAFSQISPMAFNIIRFGVASISLIIIMLIWEGWQRIPLKHWILLAIQGFFHVFLYQLLFINNLSFTSSGIAAVLTSTTPLWTAFLVWSFKVEKINGWIVSGAIVGFLGVVMVIGGGMRSLVLSTASKSELVMLLSAVVWSLGTIITKKLLVHYSPLRIIALMMPIGYLGTIIAGLPSTLHQDWYAISGKIWAIIIFSTFFAVTAGYSCWSWAVQRIGATRTSVVGNLAPVVAFIAAFIISGEQVSIIQIIGSAVILAGIWFCKRG</sequence>
<evidence type="ECO:0000256" key="6">
    <source>
        <dbReference type="SAM" id="Phobius"/>
    </source>
</evidence>
<evidence type="ECO:0000256" key="3">
    <source>
        <dbReference type="ARBA" id="ARBA00022692"/>
    </source>
</evidence>
<feature type="transmembrane region" description="Helical" evidence="6">
    <location>
        <begin position="297"/>
        <end position="314"/>
    </location>
</feature>
<dbReference type="Pfam" id="PF00892">
    <property type="entry name" value="EamA"/>
    <property type="match status" value="2"/>
</dbReference>
<dbReference type="Proteomes" id="UP000178943">
    <property type="component" value="Unassembled WGS sequence"/>
</dbReference>
<feature type="transmembrane region" description="Helical" evidence="6">
    <location>
        <begin position="210"/>
        <end position="230"/>
    </location>
</feature>